<feature type="non-terminal residue" evidence="2">
    <location>
        <position position="1"/>
    </location>
</feature>
<evidence type="ECO:0000313" key="2">
    <source>
        <dbReference type="EMBL" id="GAH50458.1"/>
    </source>
</evidence>
<name>X1HYV5_9ZZZZ</name>
<evidence type="ECO:0000256" key="1">
    <source>
        <dbReference type="SAM" id="Coils"/>
    </source>
</evidence>
<dbReference type="GO" id="GO:0003755">
    <property type="term" value="F:peptidyl-prolyl cis-trans isomerase activity"/>
    <property type="evidence" value="ECO:0007669"/>
    <property type="project" value="InterPro"/>
</dbReference>
<sequence>QANLEEVKDEVKEGLLDLKKKEKALEKMKQVKAELKRRNLDDLAEKYKLEYYTVDEHKRDQYLSIIGQNSKVDQLAFSLSLQETSEPLEFEGGYAMIRLLDRKNISQEDFEKEKEKEIENLLEMKKNRFFHSYMIKLREEIGFNIKSDLFFKTISDVLSMYGGQN</sequence>
<dbReference type="SUPFAM" id="SSF54534">
    <property type="entry name" value="FKBP-like"/>
    <property type="match status" value="1"/>
</dbReference>
<gene>
    <name evidence="2" type="ORF">S03H2_39660</name>
</gene>
<keyword evidence="1" id="KW-0175">Coiled coil</keyword>
<reference evidence="2" key="1">
    <citation type="journal article" date="2014" name="Front. Microbiol.">
        <title>High frequency of phylogenetically diverse reductive dehalogenase-homologous genes in deep subseafloor sedimentary metagenomes.</title>
        <authorList>
            <person name="Kawai M."/>
            <person name="Futagami T."/>
            <person name="Toyoda A."/>
            <person name="Takaki Y."/>
            <person name="Nishi S."/>
            <person name="Hori S."/>
            <person name="Arai W."/>
            <person name="Tsubouchi T."/>
            <person name="Morono Y."/>
            <person name="Uchiyama I."/>
            <person name="Ito T."/>
            <person name="Fujiyama A."/>
            <person name="Inagaki F."/>
            <person name="Takami H."/>
        </authorList>
    </citation>
    <scope>NUCLEOTIDE SEQUENCE</scope>
    <source>
        <strain evidence="2">Expedition CK06-06</strain>
    </source>
</reference>
<dbReference type="EMBL" id="BARU01024541">
    <property type="protein sequence ID" value="GAH50458.1"/>
    <property type="molecule type" value="Genomic_DNA"/>
</dbReference>
<feature type="coiled-coil region" evidence="1">
    <location>
        <begin position="1"/>
        <end position="41"/>
    </location>
</feature>
<organism evidence="2">
    <name type="scientific">marine sediment metagenome</name>
    <dbReference type="NCBI Taxonomy" id="412755"/>
    <lineage>
        <taxon>unclassified sequences</taxon>
        <taxon>metagenomes</taxon>
        <taxon>ecological metagenomes</taxon>
    </lineage>
</organism>
<comment type="caution">
    <text evidence="2">The sequence shown here is derived from an EMBL/GenBank/DDBJ whole genome shotgun (WGS) entry which is preliminary data.</text>
</comment>
<accession>X1HYV5</accession>
<dbReference type="InterPro" id="IPR046357">
    <property type="entry name" value="PPIase_dom_sf"/>
</dbReference>
<dbReference type="Gene3D" id="3.10.50.40">
    <property type="match status" value="1"/>
</dbReference>
<dbReference type="AlphaFoldDB" id="X1HYV5"/>
<proteinExistence type="predicted"/>
<protein>
    <submittedName>
        <fullName evidence="2">Uncharacterized protein</fullName>
    </submittedName>
</protein>